<accession>A0A843UH48</accession>
<reference evidence="2" key="1">
    <citation type="submission" date="2017-07" db="EMBL/GenBank/DDBJ databases">
        <title>Taro Niue Genome Assembly and Annotation.</title>
        <authorList>
            <person name="Atibalentja N."/>
            <person name="Keating K."/>
            <person name="Fields C.J."/>
        </authorList>
    </citation>
    <scope>NUCLEOTIDE SEQUENCE</scope>
    <source>
        <strain evidence="2">Niue_2</strain>
        <tissue evidence="2">Leaf</tissue>
    </source>
</reference>
<dbReference type="Proteomes" id="UP000652761">
    <property type="component" value="Unassembled WGS sequence"/>
</dbReference>
<name>A0A843UH48_COLES</name>
<organism evidence="2 3">
    <name type="scientific">Colocasia esculenta</name>
    <name type="common">Wild taro</name>
    <name type="synonym">Arum esculentum</name>
    <dbReference type="NCBI Taxonomy" id="4460"/>
    <lineage>
        <taxon>Eukaryota</taxon>
        <taxon>Viridiplantae</taxon>
        <taxon>Streptophyta</taxon>
        <taxon>Embryophyta</taxon>
        <taxon>Tracheophyta</taxon>
        <taxon>Spermatophyta</taxon>
        <taxon>Magnoliopsida</taxon>
        <taxon>Liliopsida</taxon>
        <taxon>Araceae</taxon>
        <taxon>Aroideae</taxon>
        <taxon>Colocasieae</taxon>
        <taxon>Colocasia</taxon>
    </lineage>
</organism>
<evidence type="ECO:0000256" key="1">
    <source>
        <dbReference type="SAM" id="MobiDB-lite"/>
    </source>
</evidence>
<dbReference type="AlphaFoldDB" id="A0A843UH48"/>
<sequence>MARQRERDPLFYLFAPILHVSCLPELPLLPQALHEQNLVHKCVGREAALPHHPRQLLDPPQVPFRCEELHKAVEGLYVGEDTSQHHLLEHLHDVVGSPALGERPQQRRAKQPPVRGGQRAADGVRVSEDPHGRIRPLGQPVEVDHQADGSERKRDAVGPHLGEEAVDQFDVPAPREDCYHPRRGQPVVGKAILLVTHPAEEPPGRIGLLEAPQELADQPRSPHQLRLLQGGDLSRIPIPYRTGQSIWI</sequence>
<protein>
    <submittedName>
        <fullName evidence="2">Uncharacterized protein</fullName>
    </submittedName>
</protein>
<evidence type="ECO:0000313" key="3">
    <source>
        <dbReference type="Proteomes" id="UP000652761"/>
    </source>
</evidence>
<keyword evidence="3" id="KW-1185">Reference proteome</keyword>
<feature type="region of interest" description="Disordered" evidence="1">
    <location>
        <begin position="95"/>
        <end position="164"/>
    </location>
</feature>
<proteinExistence type="predicted"/>
<feature type="compositionally biased region" description="Basic and acidic residues" evidence="1">
    <location>
        <begin position="142"/>
        <end position="163"/>
    </location>
</feature>
<evidence type="ECO:0000313" key="2">
    <source>
        <dbReference type="EMBL" id="MQL81324.1"/>
    </source>
</evidence>
<comment type="caution">
    <text evidence="2">The sequence shown here is derived from an EMBL/GenBank/DDBJ whole genome shotgun (WGS) entry which is preliminary data.</text>
</comment>
<gene>
    <name evidence="2" type="ORF">Taro_013790</name>
</gene>
<dbReference type="EMBL" id="NMUH01000560">
    <property type="protein sequence ID" value="MQL81324.1"/>
    <property type="molecule type" value="Genomic_DNA"/>
</dbReference>